<evidence type="ECO:0000259" key="16">
    <source>
        <dbReference type="PROSITE" id="PS50857"/>
    </source>
</evidence>
<dbReference type="InterPro" id="IPR011759">
    <property type="entry name" value="Cyt_c_oxidase_su2_TM_dom"/>
</dbReference>
<keyword evidence="8 14" id="KW-0249">Electron transport</keyword>
<dbReference type="GO" id="GO:0005743">
    <property type="term" value="C:mitochondrial inner membrane"/>
    <property type="evidence" value="ECO:0007669"/>
    <property type="project" value="UniProtKB-SubCell"/>
</dbReference>
<dbReference type="RefSeq" id="YP_009577928.1">
    <property type="nucleotide sequence ID" value="NC_041490.1"/>
</dbReference>
<dbReference type="Pfam" id="PF00116">
    <property type="entry name" value="COX2"/>
    <property type="match status" value="1"/>
</dbReference>
<evidence type="ECO:0000256" key="4">
    <source>
        <dbReference type="ARBA" id="ARBA00022660"/>
    </source>
</evidence>
<dbReference type="Gene3D" id="1.10.287.90">
    <property type="match status" value="1"/>
</dbReference>
<keyword evidence="12 14" id="KW-0472">Membrane</keyword>
<keyword evidence="4 14" id="KW-0679">Respiratory chain</keyword>
<keyword evidence="6 14" id="KW-0479">Metal-binding</keyword>
<evidence type="ECO:0000256" key="1">
    <source>
        <dbReference type="ARBA" id="ARBA00004225"/>
    </source>
</evidence>
<sequence length="276" mass="31312">MCKIYVTLILAYLNHISLYPCLLDYAHPWQISFQDPATPVMEGIIALHHDLMFVLAIIGTSVIWLLLRTTYLFYHKNNPIPSNITHGTTIEIVWTVTPSIILMVIAIPSFALLYSIDEVIDPAVTIKVIGHQWYWSYEYSDYSDINGNCVNFDSYMVSDDDLQLGQVRLLDVDNRVVVPANTHVRALVTATDVIHSWAIPSLGIKMDACPGRLNQVSMFIKREGVFYGQCSEICGIQHGFMPIAIQAVSIEDYVKWIAVQAECKDWFTNKVKLLQK</sequence>
<keyword evidence="14" id="KW-0999">Mitochondrion inner membrane</keyword>
<dbReference type="InterPro" id="IPR036257">
    <property type="entry name" value="Cyt_c_oxidase_su2_TM_sf"/>
</dbReference>
<evidence type="ECO:0000313" key="18">
    <source>
        <dbReference type="EMBL" id="QBJ06304.1"/>
    </source>
</evidence>
<reference evidence="18" key="1">
    <citation type="journal article" date="2018" name="Mitochondrial DNA Part B Resour">
        <title>The complete mitochondrial genome of a transitional form in secondary endosymbiotic Cryptophyte algae Guillardia theta strain CCMP2712.</title>
        <authorList>
            <person name="Suo F."/>
            <person name="Ma Y."/>
            <person name="Manzilamu Z."/>
            <person name="Huang L."/>
        </authorList>
    </citation>
    <scope>NUCLEOTIDE SEQUENCE</scope>
</reference>
<evidence type="ECO:0000256" key="8">
    <source>
        <dbReference type="ARBA" id="ARBA00022982"/>
    </source>
</evidence>
<evidence type="ECO:0000256" key="3">
    <source>
        <dbReference type="ARBA" id="ARBA00022448"/>
    </source>
</evidence>
<dbReference type="PROSITE" id="PS50857">
    <property type="entry name" value="COX2_CUA"/>
    <property type="match status" value="1"/>
</dbReference>
<dbReference type="GO" id="GO:0042773">
    <property type="term" value="P:ATP synthesis coupled electron transport"/>
    <property type="evidence" value="ECO:0007669"/>
    <property type="project" value="TreeGrafter"/>
</dbReference>
<keyword evidence="7" id="KW-1278">Translocase</keyword>
<dbReference type="NCBIfam" id="TIGR02866">
    <property type="entry name" value="CoxB"/>
    <property type="match status" value="1"/>
</dbReference>
<feature type="domain" description="Cytochrome oxidase subunit II copper A binding" evidence="16">
    <location>
        <begin position="121"/>
        <end position="259"/>
    </location>
</feature>
<evidence type="ECO:0000256" key="13">
    <source>
        <dbReference type="ARBA" id="ARBA00049512"/>
    </source>
</evidence>
<dbReference type="PRINTS" id="PR01166">
    <property type="entry name" value="CYCOXIDASEII"/>
</dbReference>
<proteinExistence type="inferred from homology"/>
<evidence type="ECO:0000256" key="6">
    <source>
        <dbReference type="ARBA" id="ARBA00022723"/>
    </source>
</evidence>
<geneLocation type="mitochondrion" evidence="18"/>
<dbReference type="InterPro" id="IPR002429">
    <property type="entry name" value="CcO_II-like_C"/>
</dbReference>
<dbReference type="InterPro" id="IPR034210">
    <property type="entry name" value="CcO_II_C"/>
</dbReference>
<dbReference type="GO" id="GO:1902494">
    <property type="term" value="C:catalytic complex"/>
    <property type="evidence" value="ECO:0007669"/>
    <property type="project" value="UniProtKB-ARBA"/>
</dbReference>
<comment type="similarity">
    <text evidence="2 14">Belongs to the cytochrome c oxidase subunit 2 family.</text>
</comment>
<dbReference type="CDD" id="cd13912">
    <property type="entry name" value="CcO_II_C"/>
    <property type="match status" value="1"/>
</dbReference>
<evidence type="ECO:0000256" key="10">
    <source>
        <dbReference type="ARBA" id="ARBA00023008"/>
    </source>
</evidence>
<reference evidence="18" key="2">
    <citation type="submission" date="2018-09" db="EMBL/GenBank/DDBJ databases">
        <authorList>
            <person name="Suo F.Y."/>
            <person name="Ma Y.F."/>
            <person name="Huang L.D."/>
        </authorList>
    </citation>
    <scope>NUCLEOTIDE SEQUENCE</scope>
</reference>
<feature type="domain" description="Cytochrome oxidase subunit II transmembrane region profile" evidence="17">
    <location>
        <begin position="25"/>
        <end position="120"/>
    </location>
</feature>
<comment type="cofactor">
    <cofactor evidence="14">
        <name>Cu cation</name>
        <dbReference type="ChEBI" id="CHEBI:23378"/>
    </cofactor>
    <text evidence="14">Binds a copper A center.</text>
</comment>
<dbReference type="Gene3D" id="2.60.40.420">
    <property type="entry name" value="Cupredoxins - blue copper proteins"/>
    <property type="match status" value="1"/>
</dbReference>
<dbReference type="PANTHER" id="PTHR22888">
    <property type="entry name" value="CYTOCHROME C OXIDASE, SUBUNIT II"/>
    <property type="match status" value="1"/>
</dbReference>
<dbReference type="SUPFAM" id="SSF49503">
    <property type="entry name" value="Cupredoxins"/>
    <property type="match status" value="1"/>
</dbReference>
<evidence type="ECO:0000256" key="12">
    <source>
        <dbReference type="ARBA" id="ARBA00023136"/>
    </source>
</evidence>
<dbReference type="InterPro" id="IPR045187">
    <property type="entry name" value="CcO_II"/>
</dbReference>
<keyword evidence="3 14" id="KW-0813">Transport</keyword>
<feature type="transmembrane region" description="Helical" evidence="15">
    <location>
        <begin position="51"/>
        <end position="71"/>
    </location>
</feature>
<evidence type="ECO:0000256" key="7">
    <source>
        <dbReference type="ARBA" id="ARBA00022967"/>
    </source>
</evidence>
<dbReference type="PROSITE" id="PS50999">
    <property type="entry name" value="COX2_TM"/>
    <property type="match status" value="1"/>
</dbReference>
<evidence type="ECO:0000256" key="14">
    <source>
        <dbReference type="RuleBase" id="RU000457"/>
    </source>
</evidence>
<comment type="function">
    <text evidence="14">Component of the cytochrome c oxidase, the last enzyme in the mitochondrial electron transport chain which drives oxidative phosphorylation. The respiratory chain contains 3 multisubunit complexes succinate dehydrogenase (complex II, CII), ubiquinol-cytochrome c oxidoreductase (cytochrome b-c1 complex, complex III, CIII) and cytochrome c oxidase (complex IV, CIV), that cooperate to transfer electrons derived from NADH and succinate to molecular oxygen, creating an electrochemical gradient over the inner membrane that drives transmembrane transport and the ATP synthase. Cytochrome c oxidase is the component of the respiratory chain that catalyzes the reduction of oxygen to water. Electrons originating from reduced cytochrome c in the intermembrane space (IMS) are transferred via the dinuclear copper A center (CU(A)) of subunit 2 and heme A of subunit 1 to the active site in subunit 1, a binuclear center (BNC) formed by heme A3 and copper B (CU(B)). The BNC reduces molecular oxygen to 2 water molecules using 4 electrons from cytochrome c in the IMS and 4 protons from the mitochondrial matrix.</text>
</comment>
<evidence type="ECO:0000259" key="17">
    <source>
        <dbReference type="PROSITE" id="PS50999"/>
    </source>
</evidence>
<dbReference type="InterPro" id="IPR008972">
    <property type="entry name" value="Cupredoxin"/>
</dbReference>
<comment type="catalytic activity">
    <reaction evidence="13">
        <text>4 Fe(II)-[cytochrome c] + O2 + 8 H(+)(in) = 4 Fe(III)-[cytochrome c] + 2 H2O + 4 H(+)(out)</text>
        <dbReference type="Rhea" id="RHEA:11436"/>
        <dbReference type="Rhea" id="RHEA-COMP:10350"/>
        <dbReference type="Rhea" id="RHEA-COMP:14399"/>
        <dbReference type="ChEBI" id="CHEBI:15377"/>
        <dbReference type="ChEBI" id="CHEBI:15378"/>
        <dbReference type="ChEBI" id="CHEBI:15379"/>
        <dbReference type="ChEBI" id="CHEBI:29033"/>
        <dbReference type="ChEBI" id="CHEBI:29034"/>
        <dbReference type="EC" id="7.1.1.9"/>
    </reaction>
    <physiologicalReaction direction="left-to-right" evidence="13">
        <dbReference type="Rhea" id="RHEA:11437"/>
    </physiologicalReaction>
</comment>
<evidence type="ECO:0000256" key="9">
    <source>
        <dbReference type="ARBA" id="ARBA00022989"/>
    </source>
</evidence>
<dbReference type="PANTHER" id="PTHR22888:SF9">
    <property type="entry name" value="CYTOCHROME C OXIDASE SUBUNIT 2"/>
    <property type="match status" value="1"/>
</dbReference>
<dbReference type="SUPFAM" id="SSF81464">
    <property type="entry name" value="Cytochrome c oxidase subunit II-like, transmembrane region"/>
    <property type="match status" value="1"/>
</dbReference>
<dbReference type="GeneID" id="39703305"/>
<keyword evidence="10 14" id="KW-0186">Copper</keyword>
<dbReference type="EMBL" id="MH844545">
    <property type="protein sequence ID" value="QBJ06304.1"/>
    <property type="molecule type" value="Genomic_DNA"/>
</dbReference>
<dbReference type="InterPro" id="IPR001505">
    <property type="entry name" value="Copper_CuA"/>
</dbReference>
<evidence type="ECO:0000256" key="15">
    <source>
        <dbReference type="SAM" id="Phobius"/>
    </source>
</evidence>
<dbReference type="AlphaFoldDB" id="A0A481WAT9"/>
<keyword evidence="11 14" id="KW-0496">Mitochondrion</keyword>
<evidence type="ECO:0000256" key="5">
    <source>
        <dbReference type="ARBA" id="ARBA00022692"/>
    </source>
</evidence>
<organism evidence="18">
    <name type="scientific">Guillardia theta</name>
    <name type="common">Cryptophyte</name>
    <name type="synonym">Cryptomonas phi</name>
    <dbReference type="NCBI Taxonomy" id="55529"/>
    <lineage>
        <taxon>Eukaryota</taxon>
        <taxon>Cryptophyceae</taxon>
        <taxon>Pyrenomonadales</taxon>
        <taxon>Geminigeraceae</taxon>
        <taxon>Guillardia</taxon>
    </lineage>
</organism>
<keyword evidence="9 15" id="KW-1133">Transmembrane helix</keyword>
<gene>
    <name evidence="18" type="primary">cox2</name>
</gene>
<dbReference type="FunFam" id="2.60.40.420:FF:000001">
    <property type="entry name" value="Cytochrome c oxidase subunit 2"/>
    <property type="match status" value="1"/>
</dbReference>
<comment type="subcellular location">
    <subcellularLocation>
        <location evidence="14">Mitochondrion inner membrane</location>
        <topology evidence="14">Multi-pass membrane protein</topology>
    </subcellularLocation>
    <subcellularLocation>
        <location evidence="1">Mitochondrion membrane</location>
        <topology evidence="1">Multi-pass membrane protein</topology>
    </subcellularLocation>
</comment>
<evidence type="ECO:0000256" key="11">
    <source>
        <dbReference type="ARBA" id="ARBA00023128"/>
    </source>
</evidence>
<name>A0A481WAT9_GUITH</name>
<dbReference type="FunFam" id="1.10.287.90:FF:000004">
    <property type="entry name" value="Cytochrome c oxidase subunit 2"/>
    <property type="match status" value="1"/>
</dbReference>
<dbReference type="PROSITE" id="PS00078">
    <property type="entry name" value="COX2"/>
    <property type="match status" value="1"/>
</dbReference>
<feature type="transmembrane region" description="Helical" evidence="15">
    <location>
        <begin position="92"/>
        <end position="116"/>
    </location>
</feature>
<dbReference type="GO" id="GO:0004129">
    <property type="term" value="F:cytochrome-c oxidase activity"/>
    <property type="evidence" value="ECO:0007669"/>
    <property type="project" value="UniProtKB-EC"/>
</dbReference>
<dbReference type="Pfam" id="PF02790">
    <property type="entry name" value="COX2_TM"/>
    <property type="match status" value="1"/>
</dbReference>
<accession>A0A481WAT9</accession>
<dbReference type="GO" id="GO:0016491">
    <property type="term" value="F:oxidoreductase activity"/>
    <property type="evidence" value="ECO:0007669"/>
    <property type="project" value="InterPro"/>
</dbReference>
<keyword evidence="5 14" id="KW-0812">Transmembrane</keyword>
<dbReference type="GO" id="GO:0005507">
    <property type="term" value="F:copper ion binding"/>
    <property type="evidence" value="ECO:0007669"/>
    <property type="project" value="InterPro"/>
</dbReference>
<protein>
    <recommendedName>
        <fullName evidence="14">Cytochrome c oxidase subunit 2</fullName>
    </recommendedName>
</protein>
<dbReference type="InterPro" id="IPR014222">
    <property type="entry name" value="Cyt_c_oxidase_su2"/>
</dbReference>
<dbReference type="GO" id="GO:1902495">
    <property type="term" value="C:transmembrane transporter complex"/>
    <property type="evidence" value="ECO:0007669"/>
    <property type="project" value="UniProtKB-ARBA"/>
</dbReference>
<evidence type="ECO:0000256" key="2">
    <source>
        <dbReference type="ARBA" id="ARBA00007866"/>
    </source>
</evidence>